<feature type="domain" description="Peptidase S8/S53" evidence="7">
    <location>
        <begin position="191"/>
        <end position="475"/>
    </location>
</feature>
<dbReference type="Pfam" id="PF13620">
    <property type="entry name" value="CarboxypepD_reg"/>
    <property type="match status" value="3"/>
</dbReference>
<dbReference type="GO" id="GO:0030246">
    <property type="term" value="F:carbohydrate binding"/>
    <property type="evidence" value="ECO:0007669"/>
    <property type="project" value="InterPro"/>
</dbReference>
<feature type="domain" description="Malectin" evidence="8">
    <location>
        <begin position="1049"/>
        <end position="1194"/>
    </location>
</feature>
<dbReference type="GO" id="GO:0004252">
    <property type="term" value="F:serine-type endopeptidase activity"/>
    <property type="evidence" value="ECO:0007669"/>
    <property type="project" value="UniProtKB-UniRule"/>
</dbReference>
<keyword evidence="6" id="KW-0732">Signal</keyword>
<dbReference type="PRINTS" id="PR00723">
    <property type="entry name" value="SUBTILISIN"/>
</dbReference>
<dbReference type="InterPro" id="IPR021720">
    <property type="entry name" value="Malectin_dom"/>
</dbReference>
<dbReference type="InterPro" id="IPR033857">
    <property type="entry name" value="Bacillopeptidase_F"/>
</dbReference>
<dbReference type="InterPro" id="IPR036852">
    <property type="entry name" value="Peptidase_S8/S53_dom_sf"/>
</dbReference>
<dbReference type="InterPro" id="IPR008979">
    <property type="entry name" value="Galactose-bd-like_sf"/>
</dbReference>
<dbReference type="PANTHER" id="PTHR43806">
    <property type="entry name" value="PEPTIDASE S8"/>
    <property type="match status" value="1"/>
</dbReference>
<dbReference type="SUPFAM" id="SSF49452">
    <property type="entry name" value="Starch-binding domain-like"/>
    <property type="match status" value="2"/>
</dbReference>
<evidence type="ECO:0000256" key="2">
    <source>
        <dbReference type="ARBA" id="ARBA00022670"/>
    </source>
</evidence>
<evidence type="ECO:0000256" key="6">
    <source>
        <dbReference type="SAM" id="SignalP"/>
    </source>
</evidence>
<dbReference type="PROSITE" id="PS00138">
    <property type="entry name" value="SUBTILASE_SER"/>
    <property type="match status" value="1"/>
</dbReference>
<dbReference type="GO" id="GO:0006508">
    <property type="term" value="P:proteolysis"/>
    <property type="evidence" value="ECO:0007669"/>
    <property type="project" value="UniProtKB-KW"/>
</dbReference>
<reference evidence="9 10" key="1">
    <citation type="submission" date="2020-07" db="EMBL/GenBank/DDBJ databases">
        <title>Sequencing the genomes of 1000 actinobacteria strains.</title>
        <authorList>
            <person name="Klenk H.-P."/>
        </authorList>
    </citation>
    <scope>NUCLEOTIDE SEQUENCE [LARGE SCALE GENOMIC DNA]</scope>
    <source>
        <strain evidence="9 10">DSM 42178</strain>
    </source>
</reference>
<dbReference type="CDD" id="cd07481">
    <property type="entry name" value="Peptidases_S8_BacillopeptidaseF-like"/>
    <property type="match status" value="1"/>
</dbReference>
<evidence type="ECO:0000313" key="10">
    <source>
        <dbReference type="Proteomes" id="UP000567795"/>
    </source>
</evidence>
<organism evidence="9 10">
    <name type="scientific">Allostreptomyces psammosilenae</name>
    <dbReference type="NCBI Taxonomy" id="1892865"/>
    <lineage>
        <taxon>Bacteria</taxon>
        <taxon>Bacillati</taxon>
        <taxon>Actinomycetota</taxon>
        <taxon>Actinomycetes</taxon>
        <taxon>Kitasatosporales</taxon>
        <taxon>Streptomycetaceae</taxon>
        <taxon>Allostreptomyces</taxon>
    </lineage>
</organism>
<dbReference type="InterPro" id="IPR008969">
    <property type="entry name" value="CarboxyPept-like_regulatory"/>
</dbReference>
<dbReference type="SUPFAM" id="SSF49464">
    <property type="entry name" value="Carboxypeptidase regulatory domain-like"/>
    <property type="match status" value="1"/>
</dbReference>
<feature type="signal peptide" evidence="6">
    <location>
        <begin position="1"/>
        <end position="29"/>
    </location>
</feature>
<dbReference type="InterPro" id="IPR050131">
    <property type="entry name" value="Peptidase_S8_subtilisin-like"/>
</dbReference>
<evidence type="ECO:0000256" key="5">
    <source>
        <dbReference type="PROSITE-ProRule" id="PRU01240"/>
    </source>
</evidence>
<comment type="caution">
    <text evidence="9">The sequence shown here is derived from an EMBL/GenBank/DDBJ whole genome shotgun (WGS) entry which is preliminary data.</text>
</comment>
<evidence type="ECO:0000313" key="9">
    <source>
        <dbReference type="EMBL" id="NYI07258.1"/>
    </source>
</evidence>
<name>A0A853A9S3_9ACTN</name>
<dbReference type="SUPFAM" id="SSF49785">
    <property type="entry name" value="Galactose-binding domain-like"/>
    <property type="match status" value="1"/>
</dbReference>
<feature type="chain" id="PRO_5038755674" evidence="6">
    <location>
        <begin position="30"/>
        <end position="1195"/>
    </location>
</feature>
<comment type="similarity">
    <text evidence="1 5">Belongs to the peptidase S8 family.</text>
</comment>
<keyword evidence="2 5" id="KW-0645">Protease</keyword>
<evidence type="ECO:0000259" key="8">
    <source>
        <dbReference type="Pfam" id="PF11721"/>
    </source>
</evidence>
<keyword evidence="4 5" id="KW-0720">Serine protease</keyword>
<dbReference type="EMBL" id="JACBZD010000001">
    <property type="protein sequence ID" value="NYI07258.1"/>
    <property type="molecule type" value="Genomic_DNA"/>
</dbReference>
<accession>A0A853A9S3</accession>
<feature type="active site" description="Charge relay system" evidence="5">
    <location>
        <position position="419"/>
    </location>
</feature>
<sequence length="1195" mass="120590">MPPTSRRRRTLAVPLTALTALLGPLLAGAGAAAALPTASAPATAVEEKTEPAVLAELAEDGKTTFWVRLAGAADIDAATAEADSKEERAAAVFRAKTEYAEESQAGLRELLDAVGADYTPFWISNTVQVTGDAKLLATIAELPEVSAVDADEALPLPKPVEGTVEPSVNAVEWNVADIRADDVWADFGVRGEGVVVANIDTGVQFDHPAVAAQYRGRAADGTVSHDYNWFDPAGVCATDAPCDNNNHGTHTMGTMVGDDGGANAIGVAPGAKWIAAKGCESSSCSEASLLAAGQWIVAPTDLAGGNPRPDLAPDVVNNSWGGSGYDPWYSDIVDSWRAAGIFPAFSNGNSGPACNTSGSPGIYPDSYSSGAYDSSGAIASFSSRGAGRDGDIKPNLAAPGVNVRSATAGGGYGSLSGTSMASPHTAAVVALMWSASPALLGDIDATAALLDSTARDAANTTCGGTAADNNVFGEGRIDAYAAVDATPRGALGTIAGTVTAGGAPLAGATVSVEGPLERTVTTAADGTFTLPRLMVGQYAVEVSRFGYFAATGTATVTEEATTTADFTLEQAPSATVSGTVTGAEGPAAGSTVAAAGTPVSATTDAAGHYTLTLPHGSYQLIATPVGRCAGTATAAVEVSGDVVADLALPARTDAYGYACSVGSGGYPAGTTRLSLTGDDVSTPITLPFSVPLYGTTYSRGYVTTNGVLALGATSTTGANRALPYTGTPNGALYPFWDDLYVDASAGVYTATLGTAPNRRFVVEWRDVSFYSDRATRISFSAVIGEDGTVAYHYAGTTGSGAAAGSGATIGLENGAGTDAFQYSLNSAVLTDGFALTLRGTRTGLVRGTVTDANDGLGVAGATVTLTGASTVTATTGEDGSYSLTPPAGDYQVSYEAPFYAPVTETLRVPGGGLAEASAALTTGLVGVAAPADGLTVVVPEGQQRTRALAVDNGGAATPVALSEAVAGEVAEVPWLDARLGTTELSTGAGTTLTVSVDPAGAAPGSVLTAEVLVLSDSGRAPAVSVPVTVVVPRYRVALDSGAGPSTSGVDGAGDTWTGDRAYTAGSYGYQGTSSVRSTSAAIAGTDDPWLYSTAREGMYEYRFDGVPNGTYTVELGFAEPDRNKRPDTRVFDVLIEGTEVLPSLDIALEAGSRTAVQRSYTVEVTDGTLNVRFVSSTGKPLVNAVRVTDRPDLAG</sequence>
<dbReference type="AlphaFoldDB" id="A0A853A9S3"/>
<proteinExistence type="inferred from homology"/>
<evidence type="ECO:0000256" key="3">
    <source>
        <dbReference type="ARBA" id="ARBA00022801"/>
    </source>
</evidence>
<keyword evidence="10" id="KW-1185">Reference proteome</keyword>
<evidence type="ECO:0000256" key="4">
    <source>
        <dbReference type="ARBA" id="ARBA00022825"/>
    </source>
</evidence>
<dbReference type="Gene3D" id="3.40.50.200">
    <property type="entry name" value="Peptidase S8/S53 domain"/>
    <property type="match status" value="1"/>
</dbReference>
<gene>
    <name evidence="9" type="ORF">FHU37_004201</name>
</gene>
<dbReference type="Pfam" id="PF00082">
    <property type="entry name" value="Peptidase_S8"/>
    <property type="match status" value="1"/>
</dbReference>
<dbReference type="PROSITE" id="PS51892">
    <property type="entry name" value="SUBTILASE"/>
    <property type="match status" value="1"/>
</dbReference>
<dbReference type="SUPFAM" id="SSF52743">
    <property type="entry name" value="Subtilisin-like"/>
    <property type="match status" value="1"/>
</dbReference>
<dbReference type="Pfam" id="PF11721">
    <property type="entry name" value="Malectin"/>
    <property type="match status" value="1"/>
</dbReference>
<dbReference type="Gene3D" id="2.60.40.1120">
    <property type="entry name" value="Carboxypeptidase-like, regulatory domain"/>
    <property type="match status" value="3"/>
</dbReference>
<dbReference type="Gene3D" id="2.60.120.430">
    <property type="entry name" value="Galactose-binding lectin"/>
    <property type="match status" value="1"/>
</dbReference>
<keyword evidence="3 5" id="KW-0378">Hydrolase</keyword>
<dbReference type="InterPro" id="IPR015500">
    <property type="entry name" value="Peptidase_S8_subtilisin-rel"/>
</dbReference>
<dbReference type="InterPro" id="IPR023828">
    <property type="entry name" value="Peptidase_S8_Ser-AS"/>
</dbReference>
<dbReference type="PANTHER" id="PTHR43806:SF11">
    <property type="entry name" value="CEREVISIN-RELATED"/>
    <property type="match status" value="1"/>
</dbReference>
<evidence type="ECO:0000256" key="1">
    <source>
        <dbReference type="ARBA" id="ARBA00011073"/>
    </source>
</evidence>
<protein>
    <submittedName>
        <fullName evidence="9">Subtilisin family serine protease</fullName>
    </submittedName>
</protein>
<evidence type="ECO:0000259" key="7">
    <source>
        <dbReference type="Pfam" id="PF00082"/>
    </source>
</evidence>
<dbReference type="InterPro" id="IPR000209">
    <property type="entry name" value="Peptidase_S8/S53_dom"/>
</dbReference>
<dbReference type="RefSeq" id="WP_179815705.1">
    <property type="nucleotide sequence ID" value="NZ_JACBZD010000001.1"/>
</dbReference>
<feature type="active site" description="Charge relay system" evidence="5">
    <location>
        <position position="200"/>
    </location>
</feature>
<feature type="active site" description="Charge relay system" evidence="5">
    <location>
        <position position="247"/>
    </location>
</feature>
<dbReference type="Proteomes" id="UP000567795">
    <property type="component" value="Unassembled WGS sequence"/>
</dbReference>
<dbReference type="InterPro" id="IPR013784">
    <property type="entry name" value="Carb-bd-like_fold"/>
</dbReference>